<evidence type="ECO:0000313" key="1">
    <source>
        <dbReference type="EMBL" id="MPM17579.1"/>
    </source>
</evidence>
<dbReference type="EMBL" id="VSSQ01002822">
    <property type="protein sequence ID" value="MPM17579.1"/>
    <property type="molecule type" value="Genomic_DNA"/>
</dbReference>
<gene>
    <name evidence="1" type="ORF">SDC9_63975</name>
</gene>
<sequence>MKKRTFIYQLVLITVLGLVISSCFQDLGQNPPFDYPEEPPKPPISEDGQLFYMTFNDNYKDARSNKEASITGNPGFAGGKVEKAYAGAKDSYLTFKLSDMPAALGPAVTVGFWYKVNASPDRAGIIVIGPVSEGAPANAQNNRTSGFRIFRENAGGKQRIKANVGNGTADGWLDGGDKADIDPTISPWKYLALVLTEGKAFFYIDGEEVASSDLSKVSWAGCDIMSIGSGEPRFNEWGHLSDNSLIDELRIYNKALTASQIKEIVNHDTE</sequence>
<accession>A0A644XN69</accession>
<comment type="caution">
    <text evidence="1">The sequence shown here is derived from an EMBL/GenBank/DDBJ whole genome shotgun (WGS) entry which is preliminary data.</text>
</comment>
<proteinExistence type="predicted"/>
<dbReference type="InterPro" id="IPR013320">
    <property type="entry name" value="ConA-like_dom_sf"/>
</dbReference>
<dbReference type="AlphaFoldDB" id="A0A644XN69"/>
<dbReference type="Gene3D" id="2.60.120.200">
    <property type="match status" value="1"/>
</dbReference>
<organism evidence="1">
    <name type="scientific">bioreactor metagenome</name>
    <dbReference type="NCBI Taxonomy" id="1076179"/>
    <lineage>
        <taxon>unclassified sequences</taxon>
        <taxon>metagenomes</taxon>
        <taxon>ecological metagenomes</taxon>
    </lineage>
</organism>
<dbReference type="SUPFAM" id="SSF49899">
    <property type="entry name" value="Concanavalin A-like lectins/glucanases"/>
    <property type="match status" value="1"/>
</dbReference>
<evidence type="ECO:0008006" key="2">
    <source>
        <dbReference type="Google" id="ProtNLM"/>
    </source>
</evidence>
<dbReference type="Pfam" id="PF13385">
    <property type="entry name" value="Laminin_G_3"/>
    <property type="match status" value="1"/>
</dbReference>
<reference evidence="1" key="1">
    <citation type="submission" date="2019-08" db="EMBL/GenBank/DDBJ databases">
        <authorList>
            <person name="Kucharzyk K."/>
            <person name="Murdoch R.W."/>
            <person name="Higgins S."/>
            <person name="Loffler F."/>
        </authorList>
    </citation>
    <scope>NUCLEOTIDE SEQUENCE</scope>
</reference>
<name>A0A644XN69_9ZZZZ</name>
<dbReference type="PROSITE" id="PS51257">
    <property type="entry name" value="PROKAR_LIPOPROTEIN"/>
    <property type="match status" value="1"/>
</dbReference>
<protein>
    <recommendedName>
        <fullName evidence="2">LamG-like jellyroll fold domain-containing protein</fullName>
    </recommendedName>
</protein>